<organism evidence="1 2">
    <name type="scientific">Phyllachora maydis</name>
    <dbReference type="NCBI Taxonomy" id="1825666"/>
    <lineage>
        <taxon>Eukaryota</taxon>
        <taxon>Fungi</taxon>
        <taxon>Dikarya</taxon>
        <taxon>Ascomycota</taxon>
        <taxon>Pezizomycotina</taxon>
        <taxon>Sordariomycetes</taxon>
        <taxon>Sordariomycetidae</taxon>
        <taxon>Phyllachorales</taxon>
        <taxon>Phyllachoraceae</taxon>
        <taxon>Phyllachora</taxon>
    </lineage>
</organism>
<dbReference type="AlphaFoldDB" id="A0AAD9HXK8"/>
<dbReference type="EMBL" id="JAQQPM010000001">
    <property type="protein sequence ID" value="KAK2066612.1"/>
    <property type="molecule type" value="Genomic_DNA"/>
</dbReference>
<dbReference type="Proteomes" id="UP001217918">
    <property type="component" value="Unassembled WGS sequence"/>
</dbReference>
<accession>A0AAD9HXK8</accession>
<reference evidence="1" key="1">
    <citation type="journal article" date="2023" name="Mol. Plant Microbe Interact.">
        <title>Elucidating the Obligate Nature and Biological Capacity of an Invasive Fungal Corn Pathogen.</title>
        <authorList>
            <person name="MacCready J.S."/>
            <person name="Roggenkamp E.M."/>
            <person name="Gdanetz K."/>
            <person name="Chilvers M.I."/>
        </authorList>
    </citation>
    <scope>NUCLEOTIDE SEQUENCE</scope>
    <source>
        <strain evidence="1">PM02</strain>
    </source>
</reference>
<comment type="caution">
    <text evidence="1">The sequence shown here is derived from an EMBL/GenBank/DDBJ whole genome shotgun (WGS) entry which is preliminary data.</text>
</comment>
<evidence type="ECO:0000313" key="1">
    <source>
        <dbReference type="EMBL" id="KAK2066612.1"/>
    </source>
</evidence>
<gene>
    <name evidence="1" type="ORF">P8C59_000415</name>
</gene>
<evidence type="ECO:0000313" key="2">
    <source>
        <dbReference type="Proteomes" id="UP001217918"/>
    </source>
</evidence>
<sequence>MSEHVFFICYFVSSAQSCPSGHLSGRWRDQSLHNVPFLTTARKHMFQYSKEGVELHMDLILEPAELLSFMSGPSPNRLNLTLWIQNAPFQANHRYHHGSASSKCRYARCPDKRRSILKGFWRVAFDERASDVRGEGTPDAEDPYINAGYMHLYCFEQAFDLALLMRQSEVTGQFRIAPDTRNFPHEVGHKNRMSLVRDSRSMLDTFDEWREEQNRALDRLAQLRPEITEAAYGTPKLRRRRREDRLWFQLTKRHLELEDKGRQKARNARGGADIAKHMGDLERYLDLKEEAEKPAKLEMRHYGMMLAAGPASPMSPASPVEEVEQRVHMLQEQPHTRKRSAAAAHLVAEATSHAVTRRMSSVLAPLVASEPEHKRRRLEDLINRRVEQRLAQMQPAKSRAVERYAEKVAAKDGLVKRSTSIPS</sequence>
<name>A0AAD9HXK8_9PEZI</name>
<keyword evidence="2" id="KW-1185">Reference proteome</keyword>
<proteinExistence type="predicted"/>
<protein>
    <submittedName>
        <fullName evidence="1">Uncharacterized protein</fullName>
    </submittedName>
</protein>